<gene>
    <name evidence="3" type="ORF">CYD53_110189</name>
</gene>
<dbReference type="Proteomes" id="UP000236919">
    <property type="component" value="Unassembled WGS sequence"/>
</dbReference>
<protein>
    <submittedName>
        <fullName evidence="3">Amino acid ABC transporter substrate-binding protein (PAAT family)</fullName>
    </submittedName>
</protein>
<evidence type="ECO:0000259" key="2">
    <source>
        <dbReference type="SMART" id="SM00062"/>
    </source>
</evidence>
<dbReference type="EMBL" id="PQFZ01000010">
    <property type="protein sequence ID" value="POR50070.1"/>
    <property type="molecule type" value="Genomic_DNA"/>
</dbReference>
<keyword evidence="4" id="KW-1185">Reference proteome</keyword>
<proteinExistence type="predicted"/>
<reference evidence="3 4" key="1">
    <citation type="submission" date="2018-01" db="EMBL/GenBank/DDBJ databases">
        <title>Genomic Encyclopedia of Type Strains, Phase III (KMG-III): the genomes of soil and plant-associated and newly described type strains.</title>
        <authorList>
            <person name="Whitman W."/>
        </authorList>
    </citation>
    <scope>NUCLEOTIDE SEQUENCE [LARGE SCALE GENOMIC DNA]</scope>
    <source>
        <strain evidence="3 4">1131</strain>
    </source>
</reference>
<dbReference type="SUPFAM" id="SSF53850">
    <property type="entry name" value="Periplasmic binding protein-like II"/>
    <property type="match status" value="1"/>
</dbReference>
<organism evidence="3 4">
    <name type="scientific">Bosea psychrotolerans</name>
    <dbReference type="NCBI Taxonomy" id="1871628"/>
    <lineage>
        <taxon>Bacteria</taxon>
        <taxon>Pseudomonadati</taxon>
        <taxon>Pseudomonadota</taxon>
        <taxon>Alphaproteobacteria</taxon>
        <taxon>Hyphomicrobiales</taxon>
        <taxon>Boseaceae</taxon>
        <taxon>Bosea</taxon>
    </lineage>
</organism>
<dbReference type="PANTHER" id="PTHR35936:SF35">
    <property type="entry name" value="L-CYSTINE-BINDING PROTEIN TCYJ"/>
    <property type="match status" value="1"/>
</dbReference>
<sequence>MHRCEHPLLRKRLARAAKLAPDVPMMRLFAILALAISNLVAGQAVAQSRVVVPNFWDQRIRLDRPEPGPPRIVRFLTDDDYPPLHFSAADGTLTGFSVELARAACEKLGWTCTVQARRFDTLLDSLAEGRGDVLAAALNLTPQLRSRFAASHLYFRSTARLVTTRGNARADLDPRTLQGKRVAVVGGTAHQAFLERLLPFVQRRETGTLAGAIAALRSGEAEFVFADGIALSLLLAGTGGAELAFTGSPFLESRYFGEGVGFLTRKDDLALKRGLDYALQSLWDDGTYARLYLRFFPVSPF</sequence>
<evidence type="ECO:0000256" key="1">
    <source>
        <dbReference type="ARBA" id="ARBA00022729"/>
    </source>
</evidence>
<dbReference type="SMART" id="SM00062">
    <property type="entry name" value="PBPb"/>
    <property type="match status" value="1"/>
</dbReference>
<evidence type="ECO:0000313" key="4">
    <source>
        <dbReference type="Proteomes" id="UP000236919"/>
    </source>
</evidence>
<dbReference type="Pfam" id="PF00497">
    <property type="entry name" value="SBP_bac_3"/>
    <property type="match status" value="1"/>
</dbReference>
<dbReference type="Gene3D" id="3.40.190.10">
    <property type="entry name" value="Periplasmic binding protein-like II"/>
    <property type="match status" value="2"/>
</dbReference>
<dbReference type="PANTHER" id="PTHR35936">
    <property type="entry name" value="MEMBRANE-BOUND LYTIC MUREIN TRANSGLYCOSYLASE F"/>
    <property type="match status" value="1"/>
</dbReference>
<keyword evidence="1" id="KW-0732">Signal</keyword>
<accession>A0A2S4M5V0</accession>
<evidence type="ECO:0000313" key="3">
    <source>
        <dbReference type="EMBL" id="POR50070.1"/>
    </source>
</evidence>
<feature type="domain" description="Solute-binding protein family 3/N-terminal" evidence="2">
    <location>
        <begin position="72"/>
        <end position="299"/>
    </location>
</feature>
<dbReference type="AlphaFoldDB" id="A0A2S4M5V0"/>
<comment type="caution">
    <text evidence="3">The sequence shown here is derived from an EMBL/GenBank/DDBJ whole genome shotgun (WGS) entry which is preliminary data.</text>
</comment>
<dbReference type="InterPro" id="IPR001638">
    <property type="entry name" value="Solute-binding_3/MltF_N"/>
</dbReference>
<name>A0A2S4M5V0_9HYPH</name>